<protein>
    <submittedName>
        <fullName evidence="1">Uncharacterized protein</fullName>
    </submittedName>
</protein>
<dbReference type="EnsemblPlants" id="AVESA.00010b.r2.6AG1051940.1">
    <property type="protein sequence ID" value="AVESA.00010b.r2.6AG1051940.1.CDS.1"/>
    <property type="gene ID" value="AVESA.00010b.r2.6AG1051940"/>
</dbReference>
<accession>A0ACD5YVZ4</accession>
<name>A0ACD5YVZ4_AVESA</name>
<reference evidence="1" key="1">
    <citation type="submission" date="2021-05" db="EMBL/GenBank/DDBJ databases">
        <authorList>
            <person name="Scholz U."/>
            <person name="Mascher M."/>
            <person name="Fiebig A."/>
        </authorList>
    </citation>
    <scope>NUCLEOTIDE SEQUENCE [LARGE SCALE GENOMIC DNA]</scope>
</reference>
<proteinExistence type="predicted"/>
<dbReference type="Proteomes" id="UP001732700">
    <property type="component" value="Chromosome 6A"/>
</dbReference>
<evidence type="ECO:0000313" key="2">
    <source>
        <dbReference type="Proteomes" id="UP001732700"/>
    </source>
</evidence>
<sequence length="250" mass="28268">MLKHGLEASSLQPDGRRPFWKLIWQCPVPPKVRHLSWRIAKDALATQQNKRIRGIETPDTCLICGQEVEDTYHVFMRCPHARNLWSAMKEVWDLPGDKMLNQGGTEWLLQLLSKITEEQRARTPNIEGSRRFLMSYMDSLQLIKQYSTGDIEKGKMVLTQSGTERPECLRTCTNKPKQLWKPPDVGTLKLNVDGSFDDNANAGVGIVLHDHQGEVIITSCGHIHHCSDATETELAAMELGLAQALSSFFF</sequence>
<organism evidence="1 2">
    <name type="scientific">Avena sativa</name>
    <name type="common">Oat</name>
    <dbReference type="NCBI Taxonomy" id="4498"/>
    <lineage>
        <taxon>Eukaryota</taxon>
        <taxon>Viridiplantae</taxon>
        <taxon>Streptophyta</taxon>
        <taxon>Embryophyta</taxon>
        <taxon>Tracheophyta</taxon>
        <taxon>Spermatophyta</taxon>
        <taxon>Magnoliopsida</taxon>
        <taxon>Liliopsida</taxon>
        <taxon>Poales</taxon>
        <taxon>Poaceae</taxon>
        <taxon>BOP clade</taxon>
        <taxon>Pooideae</taxon>
        <taxon>Poodae</taxon>
        <taxon>Poeae</taxon>
        <taxon>Poeae Chloroplast Group 1 (Aveneae type)</taxon>
        <taxon>Aveninae</taxon>
        <taxon>Avena</taxon>
    </lineage>
</organism>
<keyword evidence="2" id="KW-1185">Reference proteome</keyword>
<reference evidence="1" key="2">
    <citation type="submission" date="2025-09" db="UniProtKB">
        <authorList>
            <consortium name="EnsemblPlants"/>
        </authorList>
    </citation>
    <scope>IDENTIFICATION</scope>
</reference>
<evidence type="ECO:0000313" key="1">
    <source>
        <dbReference type="EnsemblPlants" id="AVESA.00010b.r2.6AG1051940.1.CDS.1"/>
    </source>
</evidence>